<evidence type="ECO:0000313" key="14">
    <source>
        <dbReference type="Proteomes" id="UP000315540"/>
    </source>
</evidence>
<reference evidence="13 14" key="1">
    <citation type="submission" date="2019-06" db="EMBL/GenBank/DDBJ databases">
        <authorList>
            <person name="Meng X."/>
        </authorList>
    </citation>
    <scope>NUCLEOTIDE SEQUENCE [LARGE SCALE GENOMIC DNA]</scope>
    <source>
        <strain evidence="13 14">M625</strain>
    </source>
</reference>
<dbReference type="InterPro" id="IPR038354">
    <property type="entry name" value="VKOR_sf"/>
</dbReference>
<dbReference type="Pfam" id="PF13462">
    <property type="entry name" value="Thioredoxin_4"/>
    <property type="match status" value="1"/>
</dbReference>
<feature type="domain" description="Vitamin K epoxide reductase" evidence="11">
    <location>
        <begin position="4"/>
        <end position="115"/>
    </location>
</feature>
<feature type="transmembrane region" description="Helical" evidence="10">
    <location>
        <begin position="100"/>
        <end position="120"/>
    </location>
</feature>
<evidence type="ECO:0000256" key="9">
    <source>
        <dbReference type="ARBA" id="ARBA00023284"/>
    </source>
</evidence>
<evidence type="ECO:0000256" key="7">
    <source>
        <dbReference type="ARBA" id="ARBA00023136"/>
    </source>
</evidence>
<name>A0A504J0Y3_9FLAO</name>
<feature type="transmembrane region" description="Helical" evidence="10">
    <location>
        <begin position="74"/>
        <end position="93"/>
    </location>
</feature>
<comment type="caution">
    <text evidence="13">The sequence shown here is derived from an EMBL/GenBank/DDBJ whole genome shotgun (WGS) entry which is preliminary data.</text>
</comment>
<dbReference type="OrthoDB" id="1100563at2"/>
<dbReference type="InterPro" id="IPR012932">
    <property type="entry name" value="VKOR"/>
</dbReference>
<sequence>MGIILLWYEIDSHNPVIQKICSGNKNINCNAVLGSKQAKFLFETLSWSEVGFSYFSGTLLFLFIHNFSTSSLSLISWLTLFSISFVFFFFVYQGLILKQWCRLCISIQAILLIEVSIVFYTNWYKIAIDFILIPSLIAILFFPILVWKTIKFAIQKDKDSRFNRRNFLRLKNNTSVFFGLLKESKKIEYNTENIGLVFDNEKTKYSVVKVCNPYCNPCAEAHPVLKELLERELIELQIIFTSSPEKDNEEALPTRHLMALAEKQNSKLLHQALDDWYLANEKDYEEYAKKHPLKDEIKTQTKKLKVMKDWCDLEKIQHTPTIFINGYQLPAEYEISDLKNILV</sequence>
<keyword evidence="3 10" id="KW-0812">Transmembrane</keyword>
<keyword evidence="6" id="KW-0560">Oxidoreductase</keyword>
<feature type="transmembrane region" description="Helical" evidence="10">
    <location>
        <begin position="45"/>
        <end position="68"/>
    </location>
</feature>
<evidence type="ECO:0000256" key="5">
    <source>
        <dbReference type="ARBA" id="ARBA00022989"/>
    </source>
</evidence>
<keyword evidence="7 10" id="KW-0472">Membrane</keyword>
<dbReference type="GO" id="GO:0016491">
    <property type="term" value="F:oxidoreductase activity"/>
    <property type="evidence" value="ECO:0007669"/>
    <property type="project" value="UniProtKB-KW"/>
</dbReference>
<dbReference type="InterPro" id="IPR012336">
    <property type="entry name" value="Thioredoxin-like_fold"/>
</dbReference>
<dbReference type="GO" id="GO:0048038">
    <property type="term" value="F:quinone binding"/>
    <property type="evidence" value="ECO:0007669"/>
    <property type="project" value="UniProtKB-KW"/>
</dbReference>
<evidence type="ECO:0000256" key="1">
    <source>
        <dbReference type="ARBA" id="ARBA00004141"/>
    </source>
</evidence>
<evidence type="ECO:0000256" key="6">
    <source>
        <dbReference type="ARBA" id="ARBA00023002"/>
    </source>
</evidence>
<protein>
    <submittedName>
        <fullName evidence="13">Vitamin K epoxide reductase family protein</fullName>
    </submittedName>
</protein>
<evidence type="ECO:0000259" key="11">
    <source>
        <dbReference type="Pfam" id="PF07884"/>
    </source>
</evidence>
<comment type="subcellular location">
    <subcellularLocation>
        <location evidence="1">Membrane</location>
        <topology evidence="1">Multi-pass membrane protein</topology>
    </subcellularLocation>
</comment>
<evidence type="ECO:0000256" key="2">
    <source>
        <dbReference type="ARBA" id="ARBA00006214"/>
    </source>
</evidence>
<dbReference type="Pfam" id="PF07884">
    <property type="entry name" value="VKOR"/>
    <property type="match status" value="1"/>
</dbReference>
<accession>A0A504J0Y3</accession>
<evidence type="ECO:0000256" key="10">
    <source>
        <dbReference type="SAM" id="Phobius"/>
    </source>
</evidence>
<dbReference type="GO" id="GO:0016020">
    <property type="term" value="C:membrane"/>
    <property type="evidence" value="ECO:0007669"/>
    <property type="project" value="UniProtKB-SubCell"/>
</dbReference>
<evidence type="ECO:0000256" key="4">
    <source>
        <dbReference type="ARBA" id="ARBA00022719"/>
    </source>
</evidence>
<dbReference type="Gene3D" id="1.20.1440.130">
    <property type="entry name" value="VKOR domain"/>
    <property type="match status" value="1"/>
</dbReference>
<feature type="domain" description="Thioredoxin-like fold" evidence="12">
    <location>
        <begin position="200"/>
        <end position="341"/>
    </location>
</feature>
<evidence type="ECO:0000259" key="12">
    <source>
        <dbReference type="Pfam" id="PF13462"/>
    </source>
</evidence>
<dbReference type="Gene3D" id="3.40.30.10">
    <property type="entry name" value="Glutaredoxin"/>
    <property type="match status" value="1"/>
</dbReference>
<keyword evidence="9" id="KW-0676">Redox-active center</keyword>
<keyword evidence="8" id="KW-1015">Disulfide bond</keyword>
<evidence type="ECO:0000313" key="13">
    <source>
        <dbReference type="EMBL" id="TPN84496.1"/>
    </source>
</evidence>
<proteinExistence type="inferred from homology"/>
<evidence type="ECO:0000256" key="3">
    <source>
        <dbReference type="ARBA" id="ARBA00022692"/>
    </source>
</evidence>
<dbReference type="EMBL" id="VFWZ01000005">
    <property type="protein sequence ID" value="TPN84496.1"/>
    <property type="molecule type" value="Genomic_DNA"/>
</dbReference>
<dbReference type="RefSeq" id="WP_140594831.1">
    <property type="nucleotide sequence ID" value="NZ_VFWZ01000005.1"/>
</dbReference>
<keyword evidence="4" id="KW-0874">Quinone</keyword>
<organism evidence="13 14">
    <name type="scientific">Aquimarina algicola</name>
    <dbReference type="NCBI Taxonomy" id="2589995"/>
    <lineage>
        <taxon>Bacteria</taxon>
        <taxon>Pseudomonadati</taxon>
        <taxon>Bacteroidota</taxon>
        <taxon>Flavobacteriia</taxon>
        <taxon>Flavobacteriales</taxon>
        <taxon>Flavobacteriaceae</taxon>
        <taxon>Aquimarina</taxon>
    </lineage>
</organism>
<comment type="similarity">
    <text evidence="2">Belongs to the VKOR family.</text>
</comment>
<dbReference type="SUPFAM" id="SSF52833">
    <property type="entry name" value="Thioredoxin-like"/>
    <property type="match status" value="1"/>
</dbReference>
<feature type="transmembrane region" description="Helical" evidence="10">
    <location>
        <begin position="126"/>
        <end position="147"/>
    </location>
</feature>
<keyword evidence="14" id="KW-1185">Reference proteome</keyword>
<dbReference type="CDD" id="cd12921">
    <property type="entry name" value="VKOR_4"/>
    <property type="match status" value="1"/>
</dbReference>
<dbReference type="Proteomes" id="UP000315540">
    <property type="component" value="Unassembled WGS sequence"/>
</dbReference>
<keyword evidence="5 10" id="KW-1133">Transmembrane helix</keyword>
<evidence type="ECO:0000256" key="8">
    <source>
        <dbReference type="ARBA" id="ARBA00023157"/>
    </source>
</evidence>
<dbReference type="AlphaFoldDB" id="A0A504J0Y3"/>
<gene>
    <name evidence="13" type="ORF">FHK87_16315</name>
</gene>
<dbReference type="InterPro" id="IPR036249">
    <property type="entry name" value="Thioredoxin-like_sf"/>
</dbReference>